<proteinExistence type="predicted"/>
<dbReference type="AlphaFoldDB" id="A0A0D8Y7S9"/>
<protein>
    <submittedName>
        <fullName evidence="1">Uncharacterized protein</fullName>
    </submittedName>
</protein>
<dbReference type="Proteomes" id="UP000053766">
    <property type="component" value="Unassembled WGS sequence"/>
</dbReference>
<evidence type="ECO:0000313" key="1">
    <source>
        <dbReference type="EMBL" id="KJH52765.1"/>
    </source>
</evidence>
<reference evidence="2" key="2">
    <citation type="journal article" date="2016" name="Sci. Rep.">
        <title>Dictyocaulus viviparus genome, variome and transcriptome elucidate lungworm biology and support future intervention.</title>
        <authorList>
            <person name="McNulty S.N."/>
            <person name="Strube C."/>
            <person name="Rosa B.A."/>
            <person name="Martin J.C."/>
            <person name="Tyagi R."/>
            <person name="Choi Y.J."/>
            <person name="Wang Q."/>
            <person name="Hallsworth Pepin K."/>
            <person name="Zhang X."/>
            <person name="Ozersky P."/>
            <person name="Wilson R.K."/>
            <person name="Sternberg P.W."/>
            <person name="Gasser R.B."/>
            <person name="Mitreva M."/>
        </authorList>
    </citation>
    <scope>NUCLEOTIDE SEQUENCE [LARGE SCALE GENOMIC DNA]</scope>
    <source>
        <strain evidence="2">HannoverDv2000</strain>
    </source>
</reference>
<organism evidence="1 2">
    <name type="scientific">Dictyocaulus viviparus</name>
    <name type="common">Bovine lungworm</name>
    <dbReference type="NCBI Taxonomy" id="29172"/>
    <lineage>
        <taxon>Eukaryota</taxon>
        <taxon>Metazoa</taxon>
        <taxon>Ecdysozoa</taxon>
        <taxon>Nematoda</taxon>
        <taxon>Chromadorea</taxon>
        <taxon>Rhabditida</taxon>
        <taxon>Rhabditina</taxon>
        <taxon>Rhabditomorpha</taxon>
        <taxon>Strongyloidea</taxon>
        <taxon>Metastrongylidae</taxon>
        <taxon>Dictyocaulus</taxon>
    </lineage>
</organism>
<dbReference type="EMBL" id="KN716159">
    <property type="protein sequence ID" value="KJH52765.1"/>
    <property type="molecule type" value="Genomic_DNA"/>
</dbReference>
<accession>A0A0D8Y7S9</accession>
<dbReference type="STRING" id="29172.A0A0D8Y7S9"/>
<name>A0A0D8Y7S9_DICVI</name>
<gene>
    <name evidence="1" type="ORF">DICVIV_00972</name>
</gene>
<dbReference type="OrthoDB" id="5826082at2759"/>
<keyword evidence="2" id="KW-1185">Reference proteome</keyword>
<evidence type="ECO:0000313" key="2">
    <source>
        <dbReference type="Proteomes" id="UP000053766"/>
    </source>
</evidence>
<reference evidence="1 2" key="1">
    <citation type="submission" date="2013-11" db="EMBL/GenBank/DDBJ databases">
        <title>Draft genome of the bovine lungworm Dictyocaulus viviparus.</title>
        <authorList>
            <person name="Mitreva M."/>
        </authorList>
    </citation>
    <scope>NUCLEOTIDE SEQUENCE [LARGE SCALE GENOMIC DNA]</scope>
    <source>
        <strain evidence="1 2">HannoverDv2000</strain>
    </source>
</reference>
<sequence length="179" mass="20455">MEELNSLSFERLQYVASYCNLAKQLEDSLTLARSEITKARTLSGGTGFTSLYNINSQPLEPAIRVLYDQGTFTLLDETHVQNGEENCTMIRNRKAENTEMKTEERDLKSKIAKFRPFGVLEPLSAKKARKTIHSALQIASEMATIQCEIKHIDSKMLKLKEDLINNRELCQKLHEILHI</sequence>